<dbReference type="GO" id="GO:0010181">
    <property type="term" value="F:FMN binding"/>
    <property type="evidence" value="ECO:0007669"/>
    <property type="project" value="TreeGrafter"/>
</dbReference>
<evidence type="ECO:0000313" key="2">
    <source>
        <dbReference type="EMBL" id="PKK76864.1"/>
    </source>
</evidence>
<name>A0A2N1NSP4_9GLOM</name>
<dbReference type="Proteomes" id="UP000233469">
    <property type="component" value="Unassembled WGS sequence"/>
</dbReference>
<dbReference type="GO" id="GO:0005829">
    <property type="term" value="C:cytosol"/>
    <property type="evidence" value="ECO:0007669"/>
    <property type="project" value="TreeGrafter"/>
</dbReference>
<dbReference type="PANTHER" id="PTHR30543:SF21">
    <property type="entry name" value="NAD(P)H-DEPENDENT FMN REDUCTASE LOT6"/>
    <property type="match status" value="1"/>
</dbReference>
<dbReference type="VEuPathDB" id="FungiDB:RhiirFUN_008958"/>
<dbReference type="GO" id="GO:0016491">
    <property type="term" value="F:oxidoreductase activity"/>
    <property type="evidence" value="ECO:0007669"/>
    <property type="project" value="InterPro"/>
</dbReference>
<sequence length="193" mass="21123">MSVFKIAGICGSLRKDSCNKKLLLRTQQLCSEHIKGATIEIIDWSQVPIYNQDLESNSPQSVLDFKNSLADHDAIIFSTPEYNYSIPGPLKNAIDWASRPVGDRGHVFAGKVAAIIGAAGSSGSGRAQFVLRQSLVFLDMVPVNKPLILITIADAVHAFNEDGSLVDKHFENKIIKVLQNLVKLGKQLKIDPE</sequence>
<evidence type="ECO:0000313" key="3">
    <source>
        <dbReference type="Proteomes" id="UP000233469"/>
    </source>
</evidence>
<comment type="caution">
    <text evidence="2">The sequence shown here is derived from an EMBL/GenBank/DDBJ whole genome shotgun (WGS) entry which is preliminary data.</text>
</comment>
<dbReference type="Gene3D" id="3.40.50.360">
    <property type="match status" value="1"/>
</dbReference>
<evidence type="ECO:0000259" key="1">
    <source>
        <dbReference type="Pfam" id="PF03358"/>
    </source>
</evidence>
<dbReference type="VEuPathDB" id="FungiDB:RhiirA1_437222"/>
<protein>
    <submittedName>
        <fullName evidence="2">Flavo protein</fullName>
    </submittedName>
</protein>
<feature type="domain" description="NADPH-dependent FMN reductase-like" evidence="1">
    <location>
        <begin position="5"/>
        <end position="150"/>
    </location>
</feature>
<reference evidence="2 3" key="1">
    <citation type="submission" date="2016-04" db="EMBL/GenBank/DDBJ databases">
        <title>Genome analyses suggest a sexual origin of heterokaryosis in a supposedly ancient asexual fungus.</title>
        <authorList>
            <person name="Ropars J."/>
            <person name="Sedzielewska K."/>
            <person name="Noel J."/>
            <person name="Charron P."/>
            <person name="Farinelli L."/>
            <person name="Marton T."/>
            <person name="Kruger M."/>
            <person name="Pelin A."/>
            <person name="Brachmann A."/>
            <person name="Corradi N."/>
        </authorList>
    </citation>
    <scope>NUCLEOTIDE SEQUENCE [LARGE SCALE GENOMIC DNA]</scope>
    <source>
        <strain evidence="2 3">C2</strain>
    </source>
</reference>
<gene>
    <name evidence="2" type="ORF">RhiirC2_844813</name>
</gene>
<dbReference type="PANTHER" id="PTHR30543">
    <property type="entry name" value="CHROMATE REDUCTASE"/>
    <property type="match status" value="1"/>
</dbReference>
<dbReference type="InterPro" id="IPR050712">
    <property type="entry name" value="NAD(P)H-dep_reductase"/>
</dbReference>
<proteinExistence type="predicted"/>
<dbReference type="Pfam" id="PF03358">
    <property type="entry name" value="FMN_red"/>
    <property type="match status" value="1"/>
</dbReference>
<dbReference type="InterPro" id="IPR029039">
    <property type="entry name" value="Flavoprotein-like_sf"/>
</dbReference>
<dbReference type="AlphaFoldDB" id="A0A2N1NSP4"/>
<accession>A0A2N1NSP4</accession>
<dbReference type="InterPro" id="IPR005025">
    <property type="entry name" value="FMN_Rdtase-like_dom"/>
</dbReference>
<organism evidence="2 3">
    <name type="scientific">Rhizophagus irregularis</name>
    <dbReference type="NCBI Taxonomy" id="588596"/>
    <lineage>
        <taxon>Eukaryota</taxon>
        <taxon>Fungi</taxon>
        <taxon>Fungi incertae sedis</taxon>
        <taxon>Mucoromycota</taxon>
        <taxon>Glomeromycotina</taxon>
        <taxon>Glomeromycetes</taxon>
        <taxon>Glomerales</taxon>
        <taxon>Glomeraceae</taxon>
        <taxon>Rhizophagus</taxon>
    </lineage>
</organism>
<dbReference type="VEuPathDB" id="FungiDB:FUN_008570"/>
<dbReference type="EMBL" id="LLXL01000160">
    <property type="protein sequence ID" value="PKK76864.1"/>
    <property type="molecule type" value="Genomic_DNA"/>
</dbReference>
<dbReference type="OrthoDB" id="68575at2759"/>
<reference evidence="2 3" key="2">
    <citation type="submission" date="2017-10" db="EMBL/GenBank/DDBJ databases">
        <title>Extensive intraspecific genome diversity in a model arbuscular mycorrhizal fungus.</title>
        <authorList>
            <person name="Chen E.C.H."/>
            <person name="Morin E."/>
            <person name="Baudet D."/>
            <person name="Noel J."/>
            <person name="Ndikumana S."/>
            <person name="Charron P."/>
            <person name="St-Onge C."/>
            <person name="Giorgi J."/>
            <person name="Grigoriev I.V."/>
            <person name="Roux C."/>
            <person name="Martin F.M."/>
            <person name="Corradi N."/>
        </authorList>
    </citation>
    <scope>NUCLEOTIDE SEQUENCE [LARGE SCALE GENOMIC DNA]</scope>
    <source>
        <strain evidence="2 3">C2</strain>
    </source>
</reference>
<dbReference type="SUPFAM" id="SSF52218">
    <property type="entry name" value="Flavoproteins"/>
    <property type="match status" value="1"/>
</dbReference>